<feature type="domain" description="Plastocyanin-like" evidence="6">
    <location>
        <begin position="429"/>
        <end position="580"/>
    </location>
</feature>
<proteinExistence type="inferred from homology"/>
<dbReference type="SUPFAM" id="SSF49503">
    <property type="entry name" value="Cupredoxins"/>
    <property type="match status" value="6"/>
</dbReference>
<dbReference type="Gene3D" id="2.60.40.420">
    <property type="entry name" value="Cupredoxins - blue copper proteins"/>
    <property type="match status" value="6"/>
</dbReference>
<keyword evidence="3" id="KW-0560">Oxidoreductase</keyword>
<keyword evidence="2" id="KW-0479">Metal-binding</keyword>
<dbReference type="PANTHER" id="PTHR11709">
    <property type="entry name" value="MULTI-COPPER OXIDASE"/>
    <property type="match status" value="1"/>
</dbReference>
<evidence type="ECO:0000313" key="8">
    <source>
        <dbReference type="EMBL" id="DBA04532.1"/>
    </source>
</evidence>
<reference evidence="8" key="1">
    <citation type="submission" date="2022-11" db="EMBL/GenBank/DDBJ databases">
        <authorList>
            <person name="Morgan W.R."/>
            <person name="Tartar A."/>
        </authorList>
    </citation>
    <scope>NUCLEOTIDE SEQUENCE</scope>
    <source>
        <strain evidence="8">ARSEF 373</strain>
    </source>
</reference>
<evidence type="ECO:0000313" key="9">
    <source>
        <dbReference type="Proteomes" id="UP001146120"/>
    </source>
</evidence>
<feature type="domain" description="Plastocyanin-like" evidence="7">
    <location>
        <begin position="59"/>
        <end position="165"/>
    </location>
</feature>
<keyword evidence="9" id="KW-1185">Reference proteome</keyword>
<dbReference type="GO" id="GO:0005507">
    <property type="term" value="F:copper ion binding"/>
    <property type="evidence" value="ECO:0007669"/>
    <property type="project" value="InterPro"/>
</dbReference>
<protein>
    <recommendedName>
        <fullName evidence="10">Laccase</fullName>
    </recommendedName>
</protein>
<evidence type="ECO:0000259" key="6">
    <source>
        <dbReference type="Pfam" id="PF07731"/>
    </source>
</evidence>
<dbReference type="PANTHER" id="PTHR11709:SF394">
    <property type="entry name" value="FI03373P-RELATED"/>
    <property type="match status" value="1"/>
</dbReference>
<evidence type="ECO:0000256" key="4">
    <source>
        <dbReference type="ARBA" id="ARBA00023008"/>
    </source>
</evidence>
<feature type="domain" description="Plastocyanin-like" evidence="6">
    <location>
        <begin position="1045"/>
        <end position="1140"/>
    </location>
</feature>
<dbReference type="InterPro" id="IPR011706">
    <property type="entry name" value="Cu-oxidase_C"/>
</dbReference>
<evidence type="ECO:0000256" key="1">
    <source>
        <dbReference type="ARBA" id="ARBA00010609"/>
    </source>
</evidence>
<comment type="caution">
    <text evidence="8">The sequence shown here is derived from an EMBL/GenBank/DDBJ whole genome shotgun (WGS) entry which is preliminary data.</text>
</comment>
<keyword evidence="4" id="KW-0186">Copper</keyword>
<dbReference type="InterPro" id="IPR011707">
    <property type="entry name" value="Cu-oxidase-like_N"/>
</dbReference>
<dbReference type="InterPro" id="IPR008972">
    <property type="entry name" value="Cupredoxin"/>
</dbReference>
<dbReference type="InterPro" id="IPR045087">
    <property type="entry name" value="Cu-oxidase_fam"/>
</dbReference>
<feature type="domain" description="Plastocyanin-like" evidence="7">
    <location>
        <begin position="668"/>
        <end position="773"/>
    </location>
</feature>
<dbReference type="Pfam" id="PF00394">
    <property type="entry name" value="Cu-oxidase"/>
    <property type="match status" value="2"/>
</dbReference>
<evidence type="ECO:0000259" key="7">
    <source>
        <dbReference type="Pfam" id="PF07732"/>
    </source>
</evidence>
<evidence type="ECO:0000259" key="5">
    <source>
        <dbReference type="Pfam" id="PF00394"/>
    </source>
</evidence>
<feature type="domain" description="Plastocyanin-like" evidence="6">
    <location>
        <begin position="1152"/>
        <end position="1186"/>
    </location>
</feature>
<comment type="similarity">
    <text evidence="1">Belongs to the multicopper oxidase family.</text>
</comment>
<dbReference type="InterPro" id="IPR002355">
    <property type="entry name" value="Cu_oxidase_Cu_BS"/>
</dbReference>
<evidence type="ECO:0008006" key="10">
    <source>
        <dbReference type="Google" id="ProtNLM"/>
    </source>
</evidence>
<feature type="domain" description="Plastocyanin-like" evidence="5">
    <location>
        <begin position="790"/>
        <end position="941"/>
    </location>
</feature>
<dbReference type="PROSITE" id="PS00080">
    <property type="entry name" value="MULTICOPPER_OXIDASE2"/>
    <property type="match status" value="2"/>
</dbReference>
<gene>
    <name evidence="8" type="ORF">N0F65_011080</name>
</gene>
<feature type="non-terminal residue" evidence="8">
    <location>
        <position position="1"/>
    </location>
</feature>
<feature type="domain" description="Plastocyanin-like" evidence="5">
    <location>
        <begin position="179"/>
        <end position="338"/>
    </location>
</feature>
<dbReference type="Pfam" id="PF07732">
    <property type="entry name" value="Cu-oxidase_3"/>
    <property type="match status" value="2"/>
</dbReference>
<name>A0AAV2ZHC9_9STRA</name>
<sequence>YTLAITPACTITPTNQTPFERLRAAYPDAAIYDFVLTSGNGDALNAATCDAVQRNTTNAVDGTEILVNGQFPAPIVRVKKNQLLVVRVENRMEMATIAVHWHGIVQEGTPYSDGTSMVSQCPIRPGGGEFIYVMRATHAGTFIYHGHIRLSPVNLFGMLIVEDEQPGFFPNWPAPIAHETPMLLGDAWSKPSNELLTGLKAETLTWIGNPQVLLMNERSRFPLVGSKVPGGCSHPVVQVSKEGATLVRVANAGTLGFLSVAVEGHKFIVLRADMAYVQPFETKTLDVNSGQRYDVLIVRDYNSGSSRVAQDERDAFWIHTKMISRANGTETWSVLSYDNAQPSLAFADPPSNSSDVVAGPVELYGGVEYQLQPYELSSAPIPPADLEHLIDFGQGRARRTAGPTQWTFNGKVGGVPMDYPLMWYADEMSQQLQQGATQAQVMEWLRKNIPEETQRPAVFHQNQVVQFVVQNSVATNGVCEQHPLHLHFAEFAIVASGKGAYEPGSVPLDFIPSPPTTMHRDTITVYASNHTYLEPKGVPGEKCGWVAVRAVMTTPGASIFHCHIAAHMVMGMALFYVVLPAPGMSMPEPVLIPATMFHKAVALLTTLAACALAASPPSPYGPSTNALDRLRVQFPDAAVYNFVLTSGNGDALNAATCDAVHRNTTNAVDGTEILVNGQFPGPAVRVKKNQLLVVRVENQMKESTITVHWHGIVQEGTPYSDGTSMVSQCPIRPGGGEFIYVMRATHAGTFIYHGHIRLSPVNLFGMLIVEDEQPGFFPNWPSQIPYETQMLLGDAWAKPSNEQLTGLKAETLAWIGNPQVLLINGRTRFPSVGDNVPSGCSHPVIEVSKRAPTLVRVANAGTLGFMAVSVEAHKFIVLRADLAYVQPYETKSLEVNSGQRYDVLIVPETPGPIERDGFWIHTKMVYRSSNTTTWSVLSYDNNQPALAFTDPPAKSTDVVPTPPEYYGGMEFQLQPFAAAQHEAPKADLEYVIEFSQARAHNTSGATQWKLNGMAGGTPLDYPLLWYTNEMAKQLHEGVPQTQVRDWLHAKIPDVSQRPAVFQQNQVVQFVMQNTVAGNGVCEQHPLHLHFADFAVVASGKGAYQAGSVPLDFVPPPTTTLHRDTMTVFGSDHTAMDIANDSKNAGTPGDKCGWVAVRAVMTTPGASILHCHIAAHMVMGMALFYVVLPVPGAVMPAPVPIPGFPEMATNLAISCPAYLHDVHDGIDA</sequence>
<evidence type="ECO:0000256" key="3">
    <source>
        <dbReference type="ARBA" id="ARBA00023002"/>
    </source>
</evidence>
<evidence type="ECO:0000256" key="2">
    <source>
        <dbReference type="ARBA" id="ARBA00022723"/>
    </source>
</evidence>
<reference evidence="8" key="2">
    <citation type="journal article" date="2023" name="Microbiol Resour">
        <title>Decontamination and Annotation of the Draft Genome Sequence of the Oomycete Lagenidium giganteum ARSEF 373.</title>
        <authorList>
            <person name="Morgan W.R."/>
            <person name="Tartar A."/>
        </authorList>
    </citation>
    <scope>NUCLEOTIDE SEQUENCE</scope>
    <source>
        <strain evidence="8">ARSEF 373</strain>
    </source>
</reference>
<dbReference type="InterPro" id="IPR001117">
    <property type="entry name" value="Cu-oxidase_2nd"/>
</dbReference>
<dbReference type="Pfam" id="PF07731">
    <property type="entry name" value="Cu-oxidase_2"/>
    <property type="match status" value="3"/>
</dbReference>
<dbReference type="GO" id="GO:0016491">
    <property type="term" value="F:oxidoreductase activity"/>
    <property type="evidence" value="ECO:0007669"/>
    <property type="project" value="UniProtKB-KW"/>
</dbReference>
<accession>A0AAV2ZHC9</accession>
<dbReference type="AlphaFoldDB" id="A0AAV2ZHC9"/>
<dbReference type="Proteomes" id="UP001146120">
    <property type="component" value="Unassembled WGS sequence"/>
</dbReference>
<organism evidence="8 9">
    <name type="scientific">Lagenidium giganteum</name>
    <dbReference type="NCBI Taxonomy" id="4803"/>
    <lineage>
        <taxon>Eukaryota</taxon>
        <taxon>Sar</taxon>
        <taxon>Stramenopiles</taxon>
        <taxon>Oomycota</taxon>
        <taxon>Peronosporomycetes</taxon>
        <taxon>Pythiales</taxon>
        <taxon>Pythiaceae</taxon>
    </lineage>
</organism>
<dbReference type="EMBL" id="DAKRPA010000007">
    <property type="protein sequence ID" value="DBA04532.1"/>
    <property type="molecule type" value="Genomic_DNA"/>
</dbReference>